<keyword evidence="2" id="KW-1185">Reference proteome</keyword>
<reference evidence="1" key="1">
    <citation type="submission" date="2022-08" db="EMBL/GenBank/DDBJ databases">
        <title>Genome Sequence of Lecanicillium fungicola.</title>
        <authorList>
            <person name="Buettner E."/>
        </authorList>
    </citation>
    <scope>NUCLEOTIDE SEQUENCE</scope>
    <source>
        <strain evidence="1">Babe33</strain>
    </source>
</reference>
<proteinExistence type="predicted"/>
<organism evidence="1 2">
    <name type="scientific">Zarea fungicola</name>
    <dbReference type="NCBI Taxonomy" id="93591"/>
    <lineage>
        <taxon>Eukaryota</taxon>
        <taxon>Fungi</taxon>
        <taxon>Dikarya</taxon>
        <taxon>Ascomycota</taxon>
        <taxon>Pezizomycotina</taxon>
        <taxon>Sordariomycetes</taxon>
        <taxon>Hypocreomycetidae</taxon>
        <taxon>Hypocreales</taxon>
        <taxon>Cordycipitaceae</taxon>
        <taxon>Zarea</taxon>
    </lineage>
</organism>
<dbReference type="Proteomes" id="UP001143910">
    <property type="component" value="Unassembled WGS sequence"/>
</dbReference>
<evidence type="ECO:0000313" key="2">
    <source>
        <dbReference type="Proteomes" id="UP001143910"/>
    </source>
</evidence>
<dbReference type="EMBL" id="JANJQO010000903">
    <property type="protein sequence ID" value="KAJ2973897.1"/>
    <property type="molecule type" value="Genomic_DNA"/>
</dbReference>
<accession>A0ACC1N3Q1</accession>
<sequence length="336" mass="35433">MSGFTALNSSSPKVATKAAVTASSPAAINGTADEQPKASSAAPAPAPTPAAAETAPPPASEQTPTDAPVAVDVPTPVDSPASAQESVEAAAAASGSIEVAVDVPAEAQPAVESSGPHSPTQTENVPTQGSKRNQSTAAQADAEASNKRKRSRSNEGRSQLPNHAPKRTQQSPPRRTRARTPDSTVTVTPQNGDSSHAESQSKDKEVWYAQSEPDLNQPPETPQTPHHHAGAAQASADQQLVQRQPQQQQQVDYVPITPQADSRAVVQYQQASYSEPRPTNAVVQLDPKKRKRNFSNRTKTGCLTCRRRKKKCDEAKPECKPQTIIPCPSYSATAAI</sequence>
<protein>
    <submittedName>
        <fullName evidence="1">Uncharacterized protein</fullName>
    </submittedName>
</protein>
<comment type="caution">
    <text evidence="1">The sequence shown here is derived from an EMBL/GenBank/DDBJ whole genome shotgun (WGS) entry which is preliminary data.</text>
</comment>
<gene>
    <name evidence="1" type="ORF">NQ176_g6342</name>
</gene>
<evidence type="ECO:0000313" key="1">
    <source>
        <dbReference type="EMBL" id="KAJ2973897.1"/>
    </source>
</evidence>
<name>A0ACC1N3Q1_9HYPO</name>